<proteinExistence type="predicted"/>
<dbReference type="SUPFAM" id="SSF51161">
    <property type="entry name" value="Trimeric LpxA-like enzymes"/>
    <property type="match status" value="1"/>
</dbReference>
<sequence length="161" mass="18679">MKRRLKIIPKHRYNTLWQMYRYIQFTKILKNTVIIEIARYIPFVRLKRWVYRRFLKMSIGPHTALAYKVVPDLLYPEKITIGKNVIIGYNATILTHEFLNDSFRYGEVVIGDHTMVGANVTVLPGIKIGRHVEIGAGSVVSKDIPDYALAYGNPIQIKYKN</sequence>
<evidence type="ECO:0000256" key="2">
    <source>
        <dbReference type="ARBA" id="ARBA00022737"/>
    </source>
</evidence>
<evidence type="ECO:0000313" key="3">
    <source>
        <dbReference type="EMBL" id="MBH9580324.1"/>
    </source>
</evidence>
<name>A0AAQ0HP31_9STAP</name>
<evidence type="ECO:0000313" key="4">
    <source>
        <dbReference type="EMBL" id="REI25472.1"/>
    </source>
</evidence>
<dbReference type="PANTHER" id="PTHR43300">
    <property type="entry name" value="ACETYLTRANSFERASE"/>
    <property type="match status" value="1"/>
</dbReference>
<dbReference type="InterPro" id="IPR018357">
    <property type="entry name" value="Hexapep_transf_CS"/>
</dbReference>
<keyword evidence="6" id="KW-1185">Reference proteome</keyword>
<evidence type="ECO:0000256" key="1">
    <source>
        <dbReference type="ARBA" id="ARBA00022679"/>
    </source>
</evidence>
<dbReference type="AlphaFoldDB" id="A0AAQ0HP31"/>
<organism evidence="4 5">
    <name type="scientific">Staphylococcus felis</name>
    <dbReference type="NCBI Taxonomy" id="46127"/>
    <lineage>
        <taxon>Bacteria</taxon>
        <taxon>Bacillati</taxon>
        <taxon>Bacillota</taxon>
        <taxon>Bacilli</taxon>
        <taxon>Bacillales</taxon>
        <taxon>Staphylococcaceae</taxon>
        <taxon>Staphylococcus</taxon>
    </lineage>
</organism>
<keyword evidence="4" id="KW-0012">Acyltransferase</keyword>
<dbReference type="Pfam" id="PF14602">
    <property type="entry name" value="Hexapep_2"/>
    <property type="match status" value="1"/>
</dbReference>
<accession>A0AAQ0HP31</accession>
<keyword evidence="1" id="KW-0808">Transferase</keyword>
<dbReference type="KEGG" id="sfq:C7J90_00920"/>
<dbReference type="Proteomes" id="UP000597038">
    <property type="component" value="Unassembled WGS sequence"/>
</dbReference>
<dbReference type="PROSITE" id="PS00101">
    <property type="entry name" value="HEXAPEP_TRANSFERASES"/>
    <property type="match status" value="1"/>
</dbReference>
<dbReference type="InterPro" id="IPR001451">
    <property type="entry name" value="Hexapep"/>
</dbReference>
<reference evidence="4 5" key="1">
    <citation type="journal article" date="2018" name="Vet. Microbiol.">
        <title>Characterisation of Staphylococcus felis isolated from cats using whole genome sequencing.</title>
        <authorList>
            <person name="Worthing K."/>
            <person name="Pang S."/>
            <person name="Trott D.J."/>
            <person name="Abraham S."/>
            <person name="Coombs G.W."/>
            <person name="Jordan D."/>
            <person name="McIntyre L."/>
            <person name="Davies M.R."/>
            <person name="Norris J."/>
        </authorList>
    </citation>
    <scope>NUCLEOTIDE SEQUENCE [LARGE SCALE GENOMIC DNA]</scope>
    <source>
        <strain evidence="4 5">F25</strain>
    </source>
</reference>
<dbReference type="RefSeq" id="WP_103210589.1">
    <property type="nucleotide sequence ID" value="NZ_CAJUZQ010000008.1"/>
</dbReference>
<dbReference type="PANTHER" id="PTHR43300:SF6">
    <property type="entry name" value="ACETYLTRANSFERASE YVOF-RELATED"/>
    <property type="match status" value="1"/>
</dbReference>
<evidence type="ECO:0000313" key="5">
    <source>
        <dbReference type="Proteomes" id="UP000256337"/>
    </source>
</evidence>
<dbReference type="InterPro" id="IPR011004">
    <property type="entry name" value="Trimer_LpxA-like_sf"/>
</dbReference>
<dbReference type="GO" id="GO:0016746">
    <property type="term" value="F:acyltransferase activity"/>
    <property type="evidence" value="ECO:0007669"/>
    <property type="project" value="UniProtKB-KW"/>
</dbReference>
<reference evidence="3 6" key="2">
    <citation type="submission" date="2020-12" db="EMBL/GenBank/DDBJ databases">
        <title>Genomic analysis of Staphylococcus felis from a cat with skin infection.</title>
        <authorList>
            <person name="Aslantas O."/>
            <person name="Keskin O."/>
            <person name="Buyukaltay K."/>
            <person name="Gullu Yucetepe A."/>
        </authorList>
    </citation>
    <scope>NUCLEOTIDE SEQUENCE [LARGE SCALE GENOMIC DNA]</scope>
    <source>
        <strain evidence="3 6">HARRANVET</strain>
    </source>
</reference>
<dbReference type="CDD" id="cd04647">
    <property type="entry name" value="LbH_MAT_like"/>
    <property type="match status" value="1"/>
</dbReference>
<evidence type="ECO:0000313" key="6">
    <source>
        <dbReference type="Proteomes" id="UP000597038"/>
    </source>
</evidence>
<dbReference type="EMBL" id="QKYD01000007">
    <property type="protein sequence ID" value="REI25472.1"/>
    <property type="molecule type" value="Genomic_DNA"/>
</dbReference>
<comment type="caution">
    <text evidence="4">The sequence shown here is derived from an EMBL/GenBank/DDBJ whole genome shotgun (WGS) entry which is preliminary data.</text>
</comment>
<dbReference type="Proteomes" id="UP000256337">
    <property type="component" value="Unassembled WGS sequence"/>
</dbReference>
<dbReference type="Gene3D" id="2.160.10.10">
    <property type="entry name" value="Hexapeptide repeat proteins"/>
    <property type="match status" value="1"/>
</dbReference>
<dbReference type="GeneID" id="48056767"/>
<dbReference type="InterPro" id="IPR050179">
    <property type="entry name" value="Trans_hexapeptide_repeat"/>
</dbReference>
<dbReference type="EMBL" id="JAEDAQ010000003">
    <property type="protein sequence ID" value="MBH9580324.1"/>
    <property type="molecule type" value="Genomic_DNA"/>
</dbReference>
<protein>
    <submittedName>
        <fullName evidence="4">Acyltransferase</fullName>
    </submittedName>
</protein>
<gene>
    <name evidence="4" type="ORF">DOS76_00125</name>
    <name evidence="3" type="ORF">I9026_02945</name>
</gene>
<keyword evidence="2" id="KW-0677">Repeat</keyword>
<dbReference type="Pfam" id="PF00132">
    <property type="entry name" value="Hexapep"/>
    <property type="match status" value="1"/>
</dbReference>